<keyword evidence="1" id="KW-0472">Membrane</keyword>
<dbReference type="Proteomes" id="UP000887540">
    <property type="component" value="Unplaced"/>
</dbReference>
<dbReference type="AlphaFoldDB" id="A0A914DJB6"/>
<evidence type="ECO:0000256" key="1">
    <source>
        <dbReference type="SAM" id="Phobius"/>
    </source>
</evidence>
<feature type="transmembrane region" description="Helical" evidence="1">
    <location>
        <begin position="6"/>
        <end position="25"/>
    </location>
</feature>
<organism evidence="2 3">
    <name type="scientific">Acrobeloides nanus</name>
    <dbReference type="NCBI Taxonomy" id="290746"/>
    <lineage>
        <taxon>Eukaryota</taxon>
        <taxon>Metazoa</taxon>
        <taxon>Ecdysozoa</taxon>
        <taxon>Nematoda</taxon>
        <taxon>Chromadorea</taxon>
        <taxon>Rhabditida</taxon>
        <taxon>Tylenchina</taxon>
        <taxon>Cephalobomorpha</taxon>
        <taxon>Cephaloboidea</taxon>
        <taxon>Cephalobidae</taxon>
        <taxon>Acrobeloides</taxon>
    </lineage>
</organism>
<keyword evidence="2" id="KW-1185">Reference proteome</keyword>
<keyword evidence="1" id="KW-0812">Transmembrane</keyword>
<proteinExistence type="predicted"/>
<name>A0A914DJB6_9BILA</name>
<reference evidence="3" key="1">
    <citation type="submission" date="2022-11" db="UniProtKB">
        <authorList>
            <consortium name="WormBaseParasite"/>
        </authorList>
    </citation>
    <scope>IDENTIFICATION</scope>
</reference>
<protein>
    <submittedName>
        <fullName evidence="3">Uncharacterized protein</fullName>
    </submittedName>
</protein>
<evidence type="ECO:0000313" key="2">
    <source>
        <dbReference type="Proteomes" id="UP000887540"/>
    </source>
</evidence>
<evidence type="ECO:0000313" key="3">
    <source>
        <dbReference type="WBParaSite" id="ACRNAN_scaffold2861.g21917.t1"/>
    </source>
</evidence>
<keyword evidence="1" id="KW-1133">Transmembrane helix</keyword>
<dbReference type="WBParaSite" id="ACRNAN_scaffold2861.g21917.t1">
    <property type="protein sequence ID" value="ACRNAN_scaffold2861.g21917.t1"/>
    <property type="gene ID" value="ACRNAN_scaffold2861.g21917"/>
</dbReference>
<sequence>MQLKYPAYLFITNLYVSFGFFFYMYRDKRARQKFFFMFCKGSKVGPEKQLVVRNLHGKPLILEDTPEIHFKNLEKAWE</sequence>
<accession>A0A914DJB6</accession>